<sequence>MQASSPQASSPQASSPHVLLINPNSSEATTGMMLAIARRKADGRLRLEAATATRSPSMIVNEIQLAASASQVIEIGRAQDAGCIGIIVSAYGDPGVVHLQESLQVPVMGICEASMIDASQGGRKFGVATVTPDLAEAIAARAASLGLPHLYTGIRCTPGDPVKLADDAERLRSELAAAVRLCIQDGAEAVIIGGGPLGEAAEYLRTQFDIPIIAPIGSAVDLMIAALANGNGHRN</sequence>
<name>A0A2S9QDL0_9HYPH</name>
<reference evidence="2 3" key="1">
    <citation type="submission" date="2018-02" db="EMBL/GenBank/DDBJ databases">
        <title>Whole genome sequencing of endophytic bacterium.</title>
        <authorList>
            <person name="Eedara R."/>
            <person name="Podile A.R."/>
        </authorList>
    </citation>
    <scope>NUCLEOTIDE SEQUENCE [LARGE SCALE GENOMIC DNA]</scope>
    <source>
        <strain evidence="2 3">RP1T</strain>
    </source>
</reference>
<dbReference type="OrthoDB" id="7774147at2"/>
<gene>
    <name evidence="2" type="ORF">C5L14_12550</name>
</gene>
<dbReference type="InterPro" id="IPR052186">
    <property type="entry name" value="Hydantoin_racemase-like"/>
</dbReference>
<organism evidence="2 3">
    <name type="scientific">Labrys okinawensis</name>
    <dbReference type="NCBI Taxonomy" id="346911"/>
    <lineage>
        <taxon>Bacteria</taxon>
        <taxon>Pseudomonadati</taxon>
        <taxon>Pseudomonadota</taxon>
        <taxon>Alphaproteobacteria</taxon>
        <taxon>Hyphomicrobiales</taxon>
        <taxon>Xanthobacteraceae</taxon>
        <taxon>Labrys</taxon>
    </lineage>
</organism>
<dbReference type="AlphaFoldDB" id="A0A2S9QDL0"/>
<evidence type="ECO:0000313" key="3">
    <source>
        <dbReference type="Proteomes" id="UP000237682"/>
    </source>
</evidence>
<accession>A0A2S9QDL0</accession>
<comment type="similarity">
    <text evidence="1">Belongs to the HyuE racemase family.</text>
</comment>
<dbReference type="PANTHER" id="PTHR28047:SF5">
    <property type="entry name" value="PROTEIN DCG1"/>
    <property type="match status" value="1"/>
</dbReference>
<evidence type="ECO:0000256" key="1">
    <source>
        <dbReference type="ARBA" id="ARBA00038414"/>
    </source>
</evidence>
<dbReference type="Proteomes" id="UP000237682">
    <property type="component" value="Unassembled WGS sequence"/>
</dbReference>
<dbReference type="Gene3D" id="3.40.50.12500">
    <property type="match status" value="1"/>
</dbReference>
<protein>
    <submittedName>
        <fullName evidence="2">Hydantoin racemase</fullName>
    </submittedName>
</protein>
<dbReference type="InterPro" id="IPR015942">
    <property type="entry name" value="Asp/Glu/hydantoin_racemase"/>
</dbReference>
<comment type="caution">
    <text evidence="2">The sequence shown here is derived from an EMBL/GenBank/DDBJ whole genome shotgun (WGS) entry which is preliminary data.</text>
</comment>
<dbReference type="RefSeq" id="WP_105862371.1">
    <property type="nucleotide sequence ID" value="NZ_PUEJ01000004.1"/>
</dbReference>
<evidence type="ECO:0000313" key="2">
    <source>
        <dbReference type="EMBL" id="PRH87438.1"/>
    </source>
</evidence>
<proteinExistence type="inferred from homology"/>
<dbReference type="GO" id="GO:0047661">
    <property type="term" value="F:amino-acid racemase activity"/>
    <property type="evidence" value="ECO:0007669"/>
    <property type="project" value="InterPro"/>
</dbReference>
<dbReference type="InterPro" id="IPR053714">
    <property type="entry name" value="Iso_Racemase_Enz_sf"/>
</dbReference>
<dbReference type="PANTHER" id="PTHR28047">
    <property type="entry name" value="PROTEIN DCG1"/>
    <property type="match status" value="1"/>
</dbReference>
<dbReference type="EMBL" id="PUEJ01000004">
    <property type="protein sequence ID" value="PRH87438.1"/>
    <property type="molecule type" value="Genomic_DNA"/>
</dbReference>
<keyword evidence="3" id="KW-1185">Reference proteome</keyword>
<dbReference type="Pfam" id="PF01177">
    <property type="entry name" value="Asp_Glu_race"/>
    <property type="match status" value="1"/>
</dbReference>